<dbReference type="RefSeq" id="WP_193917484.1">
    <property type="nucleotide sequence ID" value="NZ_JADEWL010000009.1"/>
</dbReference>
<dbReference type="InterPro" id="IPR028098">
    <property type="entry name" value="Glyco_trans_4-like_N"/>
</dbReference>
<comment type="caution">
    <text evidence="3">The sequence shown here is derived from an EMBL/GenBank/DDBJ whole genome shotgun (WGS) entry which is preliminary data.</text>
</comment>
<dbReference type="SUPFAM" id="SSF53756">
    <property type="entry name" value="UDP-Glycosyltransferase/glycogen phosphorylase"/>
    <property type="match status" value="1"/>
</dbReference>
<dbReference type="EMBL" id="JADEWL010000009">
    <property type="protein sequence ID" value="MBE9211987.1"/>
    <property type="molecule type" value="Genomic_DNA"/>
</dbReference>
<evidence type="ECO:0000313" key="3">
    <source>
        <dbReference type="EMBL" id="MBE9211987.1"/>
    </source>
</evidence>
<dbReference type="PANTHER" id="PTHR45947">
    <property type="entry name" value="SULFOQUINOVOSYL TRANSFERASE SQD2"/>
    <property type="match status" value="1"/>
</dbReference>
<sequence>MKVLHVIPSLSPFLGGPTTVVINLVKALLNNGIEAQIVTTNHNGSKPLDVPLYQKIEYKQVPVWFLPYFSPPMKEFIFSPALTKWLWQNIKNYDILDNHYLFSYAPSCAGAIARWHNIPYTIRTQGQLTSWALTQSKRKKQIYSMLVERHNLNHAAAIHCTTEAEAQDVRKYGIKSSIVKLPLGVEQVDINPQARLQLHSVYSISPHTPIVLFLSRLCHNKCPDMLIKALSLINADSIDFHLLMAGTGEPDYVNYLKQLVISLNLSDRVTFTGFVQNEQKNLLLQSADLFVLPSVSENFSIATAEAMAAGIPVVVTPGVQLASEIITANAGYIVEQNVNALHIAISYLLTSPKLRQQLGENGSIWANSRYRPNQIANNLARAYSAIINKIDFCESQIPIVKEYESINNYYKTAMPRY</sequence>
<dbReference type="AlphaFoldDB" id="A0A8J7JYY4"/>
<gene>
    <name evidence="3" type="ORF">IQ247_04545</name>
</gene>
<dbReference type="PANTHER" id="PTHR45947:SF3">
    <property type="entry name" value="SULFOQUINOVOSYL TRANSFERASE SQD2"/>
    <property type="match status" value="1"/>
</dbReference>
<dbReference type="GO" id="GO:0016757">
    <property type="term" value="F:glycosyltransferase activity"/>
    <property type="evidence" value="ECO:0007669"/>
    <property type="project" value="InterPro"/>
</dbReference>
<dbReference type="InterPro" id="IPR001296">
    <property type="entry name" value="Glyco_trans_1"/>
</dbReference>
<feature type="domain" description="Glycosyltransferase subfamily 4-like N-terminal" evidence="2">
    <location>
        <begin position="15"/>
        <end position="185"/>
    </location>
</feature>
<feature type="domain" description="Glycosyl transferase family 1" evidence="1">
    <location>
        <begin position="204"/>
        <end position="362"/>
    </location>
</feature>
<dbReference type="Pfam" id="PF13439">
    <property type="entry name" value="Glyco_transf_4"/>
    <property type="match status" value="1"/>
</dbReference>
<protein>
    <submittedName>
        <fullName evidence="3">Glycosyltransferase</fullName>
    </submittedName>
</protein>
<keyword evidence="4" id="KW-1185">Reference proteome</keyword>
<organism evidence="3 4">
    <name type="scientific">Plectonema cf. radiosum LEGE 06105</name>
    <dbReference type="NCBI Taxonomy" id="945769"/>
    <lineage>
        <taxon>Bacteria</taxon>
        <taxon>Bacillati</taxon>
        <taxon>Cyanobacteriota</taxon>
        <taxon>Cyanophyceae</taxon>
        <taxon>Oscillatoriophycideae</taxon>
        <taxon>Oscillatoriales</taxon>
        <taxon>Microcoleaceae</taxon>
        <taxon>Plectonema</taxon>
    </lineage>
</organism>
<evidence type="ECO:0000259" key="2">
    <source>
        <dbReference type="Pfam" id="PF13439"/>
    </source>
</evidence>
<proteinExistence type="predicted"/>
<dbReference type="Proteomes" id="UP000620559">
    <property type="component" value="Unassembled WGS sequence"/>
</dbReference>
<evidence type="ECO:0000313" key="4">
    <source>
        <dbReference type="Proteomes" id="UP000620559"/>
    </source>
</evidence>
<reference evidence="3" key="1">
    <citation type="submission" date="2020-10" db="EMBL/GenBank/DDBJ databases">
        <authorList>
            <person name="Castelo-Branco R."/>
            <person name="Eusebio N."/>
            <person name="Adriana R."/>
            <person name="Vieira A."/>
            <person name="Brugerolle De Fraissinette N."/>
            <person name="Rezende De Castro R."/>
            <person name="Schneider M.P."/>
            <person name="Vasconcelos V."/>
            <person name="Leao P.N."/>
        </authorList>
    </citation>
    <scope>NUCLEOTIDE SEQUENCE</scope>
    <source>
        <strain evidence="3">LEGE 06105</strain>
    </source>
</reference>
<dbReference type="Gene3D" id="3.40.50.2000">
    <property type="entry name" value="Glycogen Phosphorylase B"/>
    <property type="match status" value="2"/>
</dbReference>
<dbReference type="InterPro" id="IPR050194">
    <property type="entry name" value="Glycosyltransferase_grp1"/>
</dbReference>
<name>A0A8J7JYY4_9CYAN</name>
<accession>A0A8J7JYY4</accession>
<evidence type="ECO:0000259" key="1">
    <source>
        <dbReference type="Pfam" id="PF00534"/>
    </source>
</evidence>
<dbReference type="Pfam" id="PF00534">
    <property type="entry name" value="Glycos_transf_1"/>
    <property type="match status" value="1"/>
</dbReference>